<comment type="caution">
    <text evidence="1">The sequence shown here is derived from an EMBL/GenBank/DDBJ whole genome shotgun (WGS) entry which is preliminary data.</text>
</comment>
<protein>
    <submittedName>
        <fullName evidence="1">Uncharacterized protein</fullName>
    </submittedName>
</protein>
<dbReference type="AlphaFoldDB" id="A0AAE1A233"/>
<sequence length="106" mass="11813">MEGTNIIVLVRILSNTETTSELNYNVAGSNIQYISPVELLYGDQLQPRARAWPTTLCQCDLHYKARSRACQRQLKTDAPLDQSTLDVILHLSAGRKTASVLAPDRD</sequence>
<evidence type="ECO:0000313" key="2">
    <source>
        <dbReference type="Proteomes" id="UP001283361"/>
    </source>
</evidence>
<name>A0AAE1A233_9GAST</name>
<dbReference type="Proteomes" id="UP001283361">
    <property type="component" value="Unassembled WGS sequence"/>
</dbReference>
<proteinExistence type="predicted"/>
<organism evidence="1 2">
    <name type="scientific">Elysia crispata</name>
    <name type="common">lettuce slug</name>
    <dbReference type="NCBI Taxonomy" id="231223"/>
    <lineage>
        <taxon>Eukaryota</taxon>
        <taxon>Metazoa</taxon>
        <taxon>Spiralia</taxon>
        <taxon>Lophotrochozoa</taxon>
        <taxon>Mollusca</taxon>
        <taxon>Gastropoda</taxon>
        <taxon>Heterobranchia</taxon>
        <taxon>Euthyneura</taxon>
        <taxon>Panpulmonata</taxon>
        <taxon>Sacoglossa</taxon>
        <taxon>Placobranchoidea</taxon>
        <taxon>Plakobranchidae</taxon>
        <taxon>Elysia</taxon>
    </lineage>
</organism>
<dbReference type="EMBL" id="JAWDGP010002824">
    <property type="protein sequence ID" value="KAK3779512.1"/>
    <property type="molecule type" value="Genomic_DNA"/>
</dbReference>
<reference evidence="1" key="1">
    <citation type="journal article" date="2023" name="G3 (Bethesda)">
        <title>A reference genome for the long-term kleptoplast-retaining sea slug Elysia crispata morphotype clarki.</title>
        <authorList>
            <person name="Eastman K.E."/>
            <person name="Pendleton A.L."/>
            <person name="Shaikh M.A."/>
            <person name="Suttiyut T."/>
            <person name="Ogas R."/>
            <person name="Tomko P."/>
            <person name="Gavelis G."/>
            <person name="Widhalm J.R."/>
            <person name="Wisecaver J.H."/>
        </authorList>
    </citation>
    <scope>NUCLEOTIDE SEQUENCE</scope>
    <source>
        <strain evidence="1">ECLA1</strain>
    </source>
</reference>
<evidence type="ECO:0000313" key="1">
    <source>
        <dbReference type="EMBL" id="KAK3779512.1"/>
    </source>
</evidence>
<gene>
    <name evidence="1" type="ORF">RRG08_045258</name>
</gene>
<keyword evidence="2" id="KW-1185">Reference proteome</keyword>
<accession>A0AAE1A233</accession>